<evidence type="ECO:0000256" key="2">
    <source>
        <dbReference type="PROSITE-ProRule" id="PRU00169"/>
    </source>
</evidence>
<evidence type="ECO:0000259" key="3">
    <source>
        <dbReference type="PROSITE" id="PS50110"/>
    </source>
</evidence>
<dbReference type="InterPro" id="IPR050595">
    <property type="entry name" value="Bact_response_regulator"/>
</dbReference>
<dbReference type="Proteomes" id="UP000320390">
    <property type="component" value="Chromosome"/>
</dbReference>
<evidence type="ECO:0000313" key="4">
    <source>
        <dbReference type="EMBL" id="QDV09061.1"/>
    </source>
</evidence>
<evidence type="ECO:0000313" key="5">
    <source>
        <dbReference type="Proteomes" id="UP000320390"/>
    </source>
</evidence>
<dbReference type="GO" id="GO:0000160">
    <property type="term" value="P:phosphorelay signal transduction system"/>
    <property type="evidence" value="ECO:0007669"/>
    <property type="project" value="InterPro"/>
</dbReference>
<reference evidence="4 5" key="1">
    <citation type="submission" date="2019-02" db="EMBL/GenBank/DDBJ databases">
        <title>Deep-cultivation of Planctomycetes and their phenomic and genomic characterization uncovers novel biology.</title>
        <authorList>
            <person name="Wiegand S."/>
            <person name="Jogler M."/>
            <person name="Boedeker C."/>
            <person name="Pinto D."/>
            <person name="Vollmers J."/>
            <person name="Rivas-Marin E."/>
            <person name="Kohn T."/>
            <person name="Peeters S.H."/>
            <person name="Heuer A."/>
            <person name="Rast P."/>
            <person name="Oberbeckmann S."/>
            <person name="Bunk B."/>
            <person name="Jeske O."/>
            <person name="Meyerdierks A."/>
            <person name="Storesund J.E."/>
            <person name="Kallscheuer N."/>
            <person name="Luecker S."/>
            <person name="Lage O.M."/>
            <person name="Pohl T."/>
            <person name="Merkel B.J."/>
            <person name="Hornburger P."/>
            <person name="Mueller R.-W."/>
            <person name="Bruemmer F."/>
            <person name="Labrenz M."/>
            <person name="Spormann A.M."/>
            <person name="Op den Camp H."/>
            <person name="Overmann J."/>
            <person name="Amann R."/>
            <person name="Jetten M.S.M."/>
            <person name="Mascher T."/>
            <person name="Medema M.H."/>
            <person name="Devos D.P."/>
            <person name="Kaster A.-K."/>
            <person name="Ovreas L."/>
            <person name="Rohde M."/>
            <person name="Galperin M.Y."/>
            <person name="Jogler C."/>
        </authorList>
    </citation>
    <scope>NUCLEOTIDE SEQUENCE [LARGE SCALE GENOMIC DNA]</scope>
    <source>
        <strain evidence="4 5">Poly30</strain>
    </source>
</reference>
<dbReference type="SUPFAM" id="SSF52172">
    <property type="entry name" value="CheY-like"/>
    <property type="match status" value="1"/>
</dbReference>
<keyword evidence="1 2" id="KW-0597">Phosphoprotein</keyword>
<dbReference type="InterPro" id="IPR001789">
    <property type="entry name" value="Sig_transdc_resp-reg_receiver"/>
</dbReference>
<name>A0A518EYA3_9BACT</name>
<gene>
    <name evidence="4" type="ORF">Poly30_46180</name>
</gene>
<dbReference type="Gene3D" id="3.40.50.2300">
    <property type="match status" value="1"/>
</dbReference>
<dbReference type="InterPro" id="IPR011006">
    <property type="entry name" value="CheY-like_superfamily"/>
</dbReference>
<evidence type="ECO:0000256" key="1">
    <source>
        <dbReference type="ARBA" id="ARBA00022553"/>
    </source>
</evidence>
<proteinExistence type="predicted"/>
<dbReference type="PANTHER" id="PTHR44591">
    <property type="entry name" value="STRESS RESPONSE REGULATOR PROTEIN 1"/>
    <property type="match status" value="1"/>
</dbReference>
<keyword evidence="4" id="KW-0238">DNA-binding</keyword>
<sequence>MPHPQPRVLVLEDNPALAESIEFALATFGLQVVGPFEGNDSASQRIRAGEVDVAVLDLELGDGTSIPTASQLRAAGLPFLFMSGHDMDEQVPAEFQNEMSLPKPVEPEILVDAIRELLAACSSPKTA</sequence>
<dbReference type="PROSITE" id="PS50110">
    <property type="entry name" value="RESPONSE_REGULATORY"/>
    <property type="match status" value="1"/>
</dbReference>
<protein>
    <submittedName>
        <fullName evidence="4">DNA-binding response regulator CreB</fullName>
    </submittedName>
</protein>
<dbReference type="EMBL" id="CP036434">
    <property type="protein sequence ID" value="QDV09061.1"/>
    <property type="molecule type" value="Genomic_DNA"/>
</dbReference>
<keyword evidence="5" id="KW-1185">Reference proteome</keyword>
<dbReference type="AlphaFoldDB" id="A0A518EYA3"/>
<organism evidence="4 5">
    <name type="scientific">Saltatorellus ferox</name>
    <dbReference type="NCBI Taxonomy" id="2528018"/>
    <lineage>
        <taxon>Bacteria</taxon>
        <taxon>Pseudomonadati</taxon>
        <taxon>Planctomycetota</taxon>
        <taxon>Planctomycetia</taxon>
        <taxon>Planctomycetia incertae sedis</taxon>
        <taxon>Saltatorellus</taxon>
    </lineage>
</organism>
<feature type="domain" description="Response regulatory" evidence="3">
    <location>
        <begin position="7"/>
        <end position="118"/>
    </location>
</feature>
<dbReference type="Pfam" id="PF00072">
    <property type="entry name" value="Response_reg"/>
    <property type="match status" value="1"/>
</dbReference>
<dbReference type="PANTHER" id="PTHR44591:SF3">
    <property type="entry name" value="RESPONSE REGULATORY DOMAIN-CONTAINING PROTEIN"/>
    <property type="match status" value="1"/>
</dbReference>
<dbReference type="SMART" id="SM00448">
    <property type="entry name" value="REC"/>
    <property type="match status" value="1"/>
</dbReference>
<dbReference type="RefSeq" id="WP_419190520.1">
    <property type="nucleotide sequence ID" value="NZ_CP036434.1"/>
</dbReference>
<accession>A0A518EYA3</accession>
<feature type="modified residue" description="4-aspartylphosphate" evidence="2">
    <location>
        <position position="57"/>
    </location>
</feature>
<dbReference type="GO" id="GO:0003677">
    <property type="term" value="F:DNA binding"/>
    <property type="evidence" value="ECO:0007669"/>
    <property type="project" value="UniProtKB-KW"/>
</dbReference>